<dbReference type="Proteomes" id="UP000635245">
    <property type="component" value="Unassembled WGS sequence"/>
</dbReference>
<gene>
    <name evidence="2" type="ORF">JHE00_01190</name>
</gene>
<accession>A0A934V1G9</accession>
<reference evidence="2" key="1">
    <citation type="submission" date="2020-12" db="EMBL/GenBank/DDBJ databases">
        <title>Prauserella sp. ASG 168, a novel actinomycete isolated from cave rock.</title>
        <authorList>
            <person name="Suriyachadkun C."/>
        </authorList>
    </citation>
    <scope>NUCLEOTIDE SEQUENCE</scope>
    <source>
        <strain evidence="2">ASG 168</strain>
    </source>
</reference>
<dbReference type="GO" id="GO:0003700">
    <property type="term" value="F:DNA-binding transcription factor activity"/>
    <property type="evidence" value="ECO:0007669"/>
    <property type="project" value="InterPro"/>
</dbReference>
<organism evidence="2 3">
    <name type="scientific">Prauserella cavernicola</name>
    <dbReference type="NCBI Taxonomy" id="2800127"/>
    <lineage>
        <taxon>Bacteria</taxon>
        <taxon>Bacillati</taxon>
        <taxon>Actinomycetota</taxon>
        <taxon>Actinomycetes</taxon>
        <taxon>Pseudonocardiales</taxon>
        <taxon>Pseudonocardiaceae</taxon>
        <taxon>Prauserella</taxon>
    </lineage>
</organism>
<evidence type="ECO:0000313" key="2">
    <source>
        <dbReference type="EMBL" id="MBK1782921.1"/>
    </source>
</evidence>
<dbReference type="InterPro" id="IPR036390">
    <property type="entry name" value="WH_DNA-bd_sf"/>
</dbReference>
<dbReference type="InterPro" id="IPR036388">
    <property type="entry name" value="WH-like_DNA-bd_sf"/>
</dbReference>
<dbReference type="Pfam" id="PF12840">
    <property type="entry name" value="HTH_20"/>
    <property type="match status" value="1"/>
</dbReference>
<proteinExistence type="predicted"/>
<dbReference type="Gene3D" id="1.10.10.10">
    <property type="entry name" value="Winged helix-like DNA-binding domain superfamily/Winged helix DNA-binding domain"/>
    <property type="match status" value="1"/>
</dbReference>
<protein>
    <submittedName>
        <fullName evidence="2">Helix-turn-helix transcriptional regulator</fullName>
    </submittedName>
</protein>
<comment type="caution">
    <text evidence="2">The sequence shown here is derived from an EMBL/GenBank/DDBJ whole genome shotgun (WGS) entry which is preliminary data.</text>
</comment>
<evidence type="ECO:0000259" key="1">
    <source>
        <dbReference type="SMART" id="SM00418"/>
    </source>
</evidence>
<dbReference type="CDD" id="cd00090">
    <property type="entry name" value="HTH_ARSR"/>
    <property type="match status" value="1"/>
</dbReference>
<keyword evidence="3" id="KW-1185">Reference proteome</keyword>
<name>A0A934V1G9_9PSEU</name>
<dbReference type="SMART" id="SM00418">
    <property type="entry name" value="HTH_ARSR"/>
    <property type="match status" value="1"/>
</dbReference>
<dbReference type="EMBL" id="JAENJH010000001">
    <property type="protein sequence ID" value="MBK1782921.1"/>
    <property type="molecule type" value="Genomic_DNA"/>
</dbReference>
<dbReference type="InterPro" id="IPR001845">
    <property type="entry name" value="HTH_ArsR_DNA-bd_dom"/>
</dbReference>
<sequence>MTEPPPRRHVHDAELLRALAHPLRVELLGHLLSVGGGTATECASAVGSTASNCSWHLRQLERFGLVERSEGGNSRERPWRATAVGLDFGRLDDDPATRAAQLGVLGASLAEEDLLTQRFLDTVGEQPSHWRDAAVLNGYSLRITPDELTALTDAVDRLIRPYVSAIRADAPDDARVVHAGLRAFLRLDAQGRPSA</sequence>
<dbReference type="AlphaFoldDB" id="A0A934V1G9"/>
<feature type="domain" description="HTH arsR-type" evidence="1">
    <location>
        <begin position="14"/>
        <end position="105"/>
    </location>
</feature>
<dbReference type="RefSeq" id="WP_200313852.1">
    <property type="nucleotide sequence ID" value="NZ_JAENJH010000001.1"/>
</dbReference>
<evidence type="ECO:0000313" key="3">
    <source>
        <dbReference type="Proteomes" id="UP000635245"/>
    </source>
</evidence>
<dbReference type="SUPFAM" id="SSF46785">
    <property type="entry name" value="Winged helix' DNA-binding domain"/>
    <property type="match status" value="1"/>
</dbReference>
<dbReference type="InterPro" id="IPR011991">
    <property type="entry name" value="ArsR-like_HTH"/>
</dbReference>